<dbReference type="InterPro" id="IPR011234">
    <property type="entry name" value="Fumarylacetoacetase-like_C"/>
</dbReference>
<dbReference type="PANTHER" id="PTHR11820:SF7">
    <property type="entry name" value="ACYLPYRUVASE FAHD1, MITOCHONDRIAL"/>
    <property type="match status" value="1"/>
</dbReference>
<dbReference type="AlphaFoldDB" id="A0A927GS39"/>
<evidence type="ECO:0000256" key="1">
    <source>
        <dbReference type="ARBA" id="ARBA00010211"/>
    </source>
</evidence>
<dbReference type="Gene3D" id="3.90.850.10">
    <property type="entry name" value="Fumarylacetoacetase-like, C-terminal domain"/>
    <property type="match status" value="1"/>
</dbReference>
<evidence type="ECO:0000259" key="3">
    <source>
        <dbReference type="Pfam" id="PF01557"/>
    </source>
</evidence>
<dbReference type="Pfam" id="PF01557">
    <property type="entry name" value="FAA_hydrolase"/>
    <property type="match status" value="1"/>
</dbReference>
<dbReference type="InterPro" id="IPR036663">
    <property type="entry name" value="Fumarylacetoacetase_C_sf"/>
</dbReference>
<keyword evidence="6" id="KW-1185">Reference proteome</keyword>
<dbReference type="SUPFAM" id="SSF56529">
    <property type="entry name" value="FAH"/>
    <property type="match status" value="1"/>
</dbReference>
<feature type="domain" description="Fumarylacetoacetase-like C-terminal" evidence="3">
    <location>
        <begin position="55"/>
        <end position="249"/>
    </location>
</feature>
<name>A0A927GS39_9BACL</name>
<dbReference type="Pfam" id="PF10370">
    <property type="entry name" value="Rv2993c-like_N"/>
    <property type="match status" value="1"/>
</dbReference>
<dbReference type="EMBL" id="JACXIZ010000022">
    <property type="protein sequence ID" value="MBD2846314.1"/>
    <property type="molecule type" value="Genomic_DNA"/>
</dbReference>
<organism evidence="5 6">
    <name type="scientific">Paenibacillus sabuli</name>
    <dbReference type="NCBI Taxonomy" id="2772509"/>
    <lineage>
        <taxon>Bacteria</taxon>
        <taxon>Bacillati</taxon>
        <taxon>Bacillota</taxon>
        <taxon>Bacilli</taxon>
        <taxon>Bacillales</taxon>
        <taxon>Paenibacillaceae</taxon>
        <taxon>Paenibacillus</taxon>
    </lineage>
</organism>
<evidence type="ECO:0000259" key="4">
    <source>
        <dbReference type="Pfam" id="PF10370"/>
    </source>
</evidence>
<keyword evidence="2" id="KW-0479">Metal-binding</keyword>
<dbReference type="FunFam" id="3.90.850.10:FF:000002">
    <property type="entry name" value="2-hydroxyhepta-2,4-diene-1,7-dioate isomerase"/>
    <property type="match status" value="1"/>
</dbReference>
<dbReference type="GO" id="GO:0016853">
    <property type="term" value="F:isomerase activity"/>
    <property type="evidence" value="ECO:0007669"/>
    <property type="project" value="UniProtKB-ARBA"/>
</dbReference>
<accession>A0A927GS39</accession>
<dbReference type="GO" id="GO:0018773">
    <property type="term" value="F:acetylpyruvate hydrolase activity"/>
    <property type="evidence" value="ECO:0007669"/>
    <property type="project" value="TreeGrafter"/>
</dbReference>
<dbReference type="PANTHER" id="PTHR11820">
    <property type="entry name" value="ACYLPYRUVASE"/>
    <property type="match status" value="1"/>
</dbReference>
<dbReference type="InterPro" id="IPR018833">
    <property type="entry name" value="Rv2993c-like_N"/>
</dbReference>
<dbReference type="Proteomes" id="UP000621560">
    <property type="component" value="Unassembled WGS sequence"/>
</dbReference>
<comment type="similarity">
    <text evidence="1">Belongs to the FAH family.</text>
</comment>
<keyword evidence="5" id="KW-0378">Hydrolase</keyword>
<dbReference type="GO" id="GO:0019752">
    <property type="term" value="P:carboxylic acid metabolic process"/>
    <property type="evidence" value="ECO:0007669"/>
    <property type="project" value="UniProtKB-ARBA"/>
</dbReference>
<evidence type="ECO:0000256" key="2">
    <source>
        <dbReference type="ARBA" id="ARBA00022723"/>
    </source>
</evidence>
<protein>
    <submittedName>
        <fullName evidence="5">Fumarylacetoacetate hydrolase family protein</fullName>
    </submittedName>
</protein>
<reference evidence="5" key="1">
    <citation type="submission" date="2020-09" db="EMBL/GenBank/DDBJ databases">
        <title>A novel bacterium of genus Paenibacillus, isolated from South China Sea.</title>
        <authorList>
            <person name="Huang H."/>
            <person name="Mo K."/>
            <person name="Hu Y."/>
        </authorList>
    </citation>
    <scope>NUCLEOTIDE SEQUENCE</scope>
    <source>
        <strain evidence="5">IB182496</strain>
    </source>
</reference>
<comment type="caution">
    <text evidence="5">The sequence shown here is derived from an EMBL/GenBank/DDBJ whole genome shotgun (WGS) entry which is preliminary data.</text>
</comment>
<feature type="domain" description="Rv2993c-like N-terminal" evidence="4">
    <location>
        <begin position="1"/>
        <end position="50"/>
    </location>
</feature>
<proteinExistence type="inferred from homology"/>
<gene>
    <name evidence="5" type="ORF">IDH44_14010</name>
</gene>
<sequence>MKYMRYRLDGRVAYGVLDGEAVHPVEGSIFGPHEVSPQTIPLAGVELLAPVAPGKMIAIGLNYKQHAAEVGKPLPEEPLLFLVSPTAVIGPGETIELQTPAHRIEHEGELAVVIGKRAYRVDEAEALDYVCGYTCCNDVSDRVLQRRDGQFARAKSYPTYKPLGPVIATGLQPDRTRVRVRVGGELRQDGATSDMICGVAGLIAFVSRVMPLEPGDVLLTGTPSGVAPLVAGDTVEVEIDGIGVLANPVAAAAAGGVPGGAA</sequence>
<dbReference type="RefSeq" id="WP_190918631.1">
    <property type="nucleotide sequence ID" value="NZ_JACXIZ010000022.1"/>
</dbReference>
<evidence type="ECO:0000313" key="6">
    <source>
        <dbReference type="Proteomes" id="UP000621560"/>
    </source>
</evidence>
<evidence type="ECO:0000313" key="5">
    <source>
        <dbReference type="EMBL" id="MBD2846314.1"/>
    </source>
</evidence>
<dbReference type="GO" id="GO:0046872">
    <property type="term" value="F:metal ion binding"/>
    <property type="evidence" value="ECO:0007669"/>
    <property type="project" value="UniProtKB-KW"/>
</dbReference>